<dbReference type="AlphaFoldDB" id="A0A3P1ZUJ9"/>
<dbReference type="Pfam" id="PF12099">
    <property type="entry name" value="DUF3575"/>
    <property type="match status" value="1"/>
</dbReference>
<dbReference type="EMBL" id="RQYF01000128">
    <property type="protein sequence ID" value="RRD86797.1"/>
    <property type="molecule type" value="Genomic_DNA"/>
</dbReference>
<dbReference type="InterPro" id="IPR021958">
    <property type="entry name" value="DUF3575"/>
</dbReference>
<comment type="caution">
    <text evidence="1">The sequence shown here is derived from an EMBL/GenBank/DDBJ whole genome shotgun (WGS) entry which is preliminary data.</text>
</comment>
<keyword evidence="2" id="KW-1185">Reference proteome</keyword>
<name>A0A3P1ZUJ9_9BACE</name>
<accession>A0A3P1ZUJ9</accession>
<gene>
    <name evidence="1" type="ORF">EII33_13810</name>
</gene>
<reference evidence="1 2" key="1">
    <citation type="submission" date="2018-11" db="EMBL/GenBank/DDBJ databases">
        <title>Genomes From Bacteria Associated with the Canine Oral Cavity: a Test Case for Automated Genome-Based Taxonomic Assignment.</title>
        <authorList>
            <person name="Coil D.A."/>
            <person name="Jospin G."/>
            <person name="Darling A.E."/>
            <person name="Wallis C."/>
            <person name="Davis I.J."/>
            <person name="Harris S."/>
            <person name="Eisen J.A."/>
            <person name="Holcombe L.J."/>
            <person name="O'Flynn C."/>
        </authorList>
    </citation>
    <scope>NUCLEOTIDE SEQUENCE [LARGE SCALE GENOMIC DNA]</scope>
    <source>
        <strain evidence="1 2">OH1047_COT-310</strain>
    </source>
</reference>
<organism evidence="1 2">
    <name type="scientific">Prevotella heparinolytica</name>
    <dbReference type="NCBI Taxonomy" id="28113"/>
    <lineage>
        <taxon>Bacteria</taxon>
        <taxon>Pseudomonadati</taxon>
        <taxon>Bacteroidota</taxon>
        <taxon>Bacteroidia</taxon>
        <taxon>Bacteroidales</taxon>
        <taxon>Bacteroidaceae</taxon>
        <taxon>Bacteroides</taxon>
    </lineage>
</organism>
<proteinExistence type="predicted"/>
<evidence type="ECO:0000313" key="1">
    <source>
        <dbReference type="EMBL" id="RRD86797.1"/>
    </source>
</evidence>
<sequence length="507" mass="57930">MYIRVSPLLPYFLTRLVRPTDARAPFRPAFPACAPPCQSAPPFLRLFPSFPTSSQEAILPATIINPYSQAMKRPFILFLFLLLLGHARGQESGVRRGTDSVRVYFRQGDSRLDPYFRENGARVRAFTERFRTLLRDPSRRILGLRVTAGASPEGSTELNRRLSERRAGAIRLLVSGYFPYELGWLSTVPKGIDWEGLERLVLSDEYMPYRHEVLDILCHTPEWITQGGVVTDGRKRRLGMLGGGYAWRYMEGRFFPELRASTLHVWYESDRQPAVSRDTLYISLPAREPERQRDTVYVPVPAGGNTAVNNSFYGTAPAAQDGPLPAVRKPFHMAVKTNLLYDAVVVPNLGLEFYLGRGWSVAGNWMYTWLKNDNRYRYHRIYGGDLEVRRWLGYGRKPLTGHHMGIYGLLLTYDLEWGGKGYLGDRWSYGGGIAYGYSAPVGRRLNLDFTLGIGYLDGEYYEYVPRDGHYLWQATKKRRWFGPTKAEVSLVWLLGRDNVNKKKGGRQ</sequence>
<dbReference type="Proteomes" id="UP000279562">
    <property type="component" value="Unassembled WGS sequence"/>
</dbReference>
<evidence type="ECO:0000313" key="2">
    <source>
        <dbReference type="Proteomes" id="UP000279562"/>
    </source>
</evidence>
<protein>
    <submittedName>
        <fullName evidence="1">DUF3575 domain-containing protein</fullName>
    </submittedName>
</protein>